<name>A0A1Z5KT58_FISSO</name>
<dbReference type="InterPro" id="IPR011009">
    <property type="entry name" value="Kinase-like_dom_sf"/>
</dbReference>
<dbReference type="InterPro" id="IPR051852">
    <property type="entry name" value="Alpha-type_PK"/>
</dbReference>
<keyword evidence="3" id="KW-0547">Nucleotide-binding</keyword>
<evidence type="ECO:0000313" key="7">
    <source>
        <dbReference type="EMBL" id="GAX29514.1"/>
    </source>
</evidence>
<dbReference type="InterPro" id="IPR004166">
    <property type="entry name" value="a-kinase_dom"/>
</dbReference>
<dbReference type="Pfam" id="PF02816">
    <property type="entry name" value="Alpha_kinase"/>
    <property type="match status" value="2"/>
</dbReference>
<evidence type="ECO:0000256" key="5">
    <source>
        <dbReference type="ARBA" id="ARBA00022840"/>
    </source>
</evidence>
<dbReference type="InParanoid" id="A0A1Z5KT58"/>
<dbReference type="PANTHER" id="PTHR45992">
    <property type="entry name" value="EUKARYOTIC ELONGATION FACTOR 2 KINASE-RELATED"/>
    <property type="match status" value="1"/>
</dbReference>
<dbReference type="EMBL" id="BDSP01000291">
    <property type="protein sequence ID" value="GAX29514.1"/>
    <property type="molecule type" value="Genomic_DNA"/>
</dbReference>
<proteinExistence type="predicted"/>
<feature type="domain" description="Alpha-type protein kinase" evidence="6">
    <location>
        <begin position="139"/>
        <end position="456"/>
    </location>
</feature>
<gene>
    <name evidence="7" type="ORF">FisN_36Hu008</name>
</gene>
<dbReference type="GO" id="GO:0005524">
    <property type="term" value="F:ATP binding"/>
    <property type="evidence" value="ECO:0007669"/>
    <property type="project" value="UniProtKB-KW"/>
</dbReference>
<evidence type="ECO:0000256" key="3">
    <source>
        <dbReference type="ARBA" id="ARBA00022741"/>
    </source>
</evidence>
<dbReference type="GO" id="GO:0004674">
    <property type="term" value="F:protein serine/threonine kinase activity"/>
    <property type="evidence" value="ECO:0007669"/>
    <property type="project" value="UniProtKB-KW"/>
</dbReference>
<dbReference type="Gene3D" id="3.20.200.10">
    <property type="entry name" value="MHCK/EF2 kinase"/>
    <property type="match status" value="1"/>
</dbReference>
<reference evidence="7 8" key="1">
    <citation type="journal article" date="2015" name="Plant Cell">
        <title>Oil accumulation by the oleaginous diatom Fistulifera solaris as revealed by the genome and transcriptome.</title>
        <authorList>
            <person name="Tanaka T."/>
            <person name="Maeda Y."/>
            <person name="Veluchamy A."/>
            <person name="Tanaka M."/>
            <person name="Abida H."/>
            <person name="Marechal E."/>
            <person name="Bowler C."/>
            <person name="Muto M."/>
            <person name="Sunaga Y."/>
            <person name="Tanaka M."/>
            <person name="Yoshino T."/>
            <person name="Taniguchi T."/>
            <person name="Fukuda Y."/>
            <person name="Nemoto M."/>
            <person name="Matsumoto M."/>
            <person name="Wong P.S."/>
            <person name="Aburatani S."/>
            <person name="Fujibuchi W."/>
        </authorList>
    </citation>
    <scope>NUCLEOTIDE SEQUENCE [LARGE SCALE GENOMIC DNA]</scope>
    <source>
        <strain evidence="7 8">JPCC DA0580</strain>
    </source>
</reference>
<dbReference type="AlphaFoldDB" id="A0A1Z5KT58"/>
<dbReference type="OrthoDB" id="43049at2759"/>
<evidence type="ECO:0000256" key="1">
    <source>
        <dbReference type="ARBA" id="ARBA00022527"/>
    </source>
</evidence>
<evidence type="ECO:0000256" key="4">
    <source>
        <dbReference type="ARBA" id="ARBA00022777"/>
    </source>
</evidence>
<accession>A0A1Z5KT58</accession>
<dbReference type="SUPFAM" id="SSF56112">
    <property type="entry name" value="Protein kinase-like (PK-like)"/>
    <property type="match status" value="2"/>
</dbReference>
<keyword evidence="8" id="KW-1185">Reference proteome</keyword>
<organism evidence="7 8">
    <name type="scientific">Fistulifera solaris</name>
    <name type="common">Oleaginous diatom</name>
    <dbReference type="NCBI Taxonomy" id="1519565"/>
    <lineage>
        <taxon>Eukaryota</taxon>
        <taxon>Sar</taxon>
        <taxon>Stramenopiles</taxon>
        <taxon>Ochrophyta</taxon>
        <taxon>Bacillariophyta</taxon>
        <taxon>Bacillariophyceae</taxon>
        <taxon>Bacillariophycidae</taxon>
        <taxon>Naviculales</taxon>
        <taxon>Naviculaceae</taxon>
        <taxon>Fistulifera</taxon>
    </lineage>
</organism>
<keyword evidence="2" id="KW-0808">Transferase</keyword>
<dbReference type="PANTHER" id="PTHR45992:SF11">
    <property type="entry name" value="ALPHA-TYPE PROTEIN KINASE DOMAIN-CONTAINING PROTEIN"/>
    <property type="match status" value="1"/>
</dbReference>
<protein>
    <recommendedName>
        <fullName evidence="6">Alpha-type protein kinase domain-containing protein</fullName>
    </recommendedName>
</protein>
<dbReference type="SMART" id="SM00811">
    <property type="entry name" value="Alpha_kinase"/>
    <property type="match status" value="1"/>
</dbReference>
<evidence type="ECO:0000259" key="6">
    <source>
        <dbReference type="PROSITE" id="PS51158"/>
    </source>
</evidence>
<keyword evidence="5" id="KW-0067">ATP-binding</keyword>
<evidence type="ECO:0000256" key="2">
    <source>
        <dbReference type="ARBA" id="ARBA00022679"/>
    </source>
</evidence>
<evidence type="ECO:0000313" key="8">
    <source>
        <dbReference type="Proteomes" id="UP000198406"/>
    </source>
</evidence>
<dbReference type="PROSITE" id="PS51158">
    <property type="entry name" value="ALPHA_KINASE"/>
    <property type="match status" value="1"/>
</dbReference>
<keyword evidence="4" id="KW-0418">Kinase</keyword>
<keyword evidence="1" id="KW-0723">Serine/threonine-protein kinase</keyword>
<comment type="caution">
    <text evidence="7">The sequence shown here is derived from an EMBL/GenBank/DDBJ whole genome shotgun (WGS) entry which is preliminary data.</text>
</comment>
<dbReference type="Proteomes" id="UP000198406">
    <property type="component" value="Unassembled WGS sequence"/>
</dbReference>
<sequence>MEGPLDAAIESGMGKYECYEIIENKVGDLAKKFGRRLTFKAIAMGDYDDFDMLKRMVNAADDYGAHADFCLPSMTSSALGEVFTSVATSISSTQLELTDAITKKQRQVRSVNRESKSKAGQEILRVSGHDFWIYSQDQVTRKIYKEWVEMGSDNKRVYRHEYEKTVLQHPQARYVAFAKNPFGEGAERFAHRFFELAADCRTIVGKAMVAKESRLILDDSDEKARKQFTATFCKTQQLARRLAKEFNDKLRESNIDSRTPTVSFLDCSIYELYDYNLGVLSVLVEDKLDQKNWKKWNSNNGFVEGMKKAPVFSEASLRQAEMNMTRIAHFEGDVIEEGSEEEEEEDESEVGELFQGKGALVFTPFDVAQAFSHFSYLASGRKRLVCDLQGVHDEAKNVLIFSDPVIHYHNPRGYTSRKNVHGRTDHGKKGMNKFFHTHAQHCGPLCRIINRGFQKVDKCETNEPADEGDCKIS</sequence>